<sequence length="275" mass="30099">MTTRSPHHSRLVSAVDSHAHVFRRELAFVDGRRYSPDFDALLGDYLGLLDANGVSHALLVQPSFLGTDNAFLLAALQADPERLRGVAVVDPSATDAELRWLATRGVCGIRLNLVGTAAPDLRKGAWVDLLQRVRALHWHVEIHLELAALPPVGQAVIDIGCRLVVDHFGRPGAADGEGWTWLLHAAQTGQVWVKLSAAYRNWPPSAQGRAAVVATKLLEAFGPEHLLWGSDWPHTQHRDFASFPSALAALHAWVPDAAARQTILVDTPCRLFQFL</sequence>
<evidence type="ECO:0000313" key="2">
    <source>
        <dbReference type="EMBL" id="MDP9894852.1"/>
    </source>
</evidence>
<evidence type="ECO:0000259" key="1">
    <source>
        <dbReference type="Pfam" id="PF04909"/>
    </source>
</evidence>
<dbReference type="Gene3D" id="3.20.20.140">
    <property type="entry name" value="Metal-dependent hydrolases"/>
    <property type="match status" value="1"/>
</dbReference>
<dbReference type="SUPFAM" id="SSF51556">
    <property type="entry name" value="Metallo-dependent hydrolases"/>
    <property type="match status" value="1"/>
</dbReference>
<gene>
    <name evidence="2" type="ORF">J2W31_003977</name>
</gene>
<organism evidence="2 3">
    <name type="scientific">Variovorax boronicumulans</name>
    <dbReference type="NCBI Taxonomy" id="436515"/>
    <lineage>
        <taxon>Bacteria</taxon>
        <taxon>Pseudomonadati</taxon>
        <taxon>Pseudomonadota</taxon>
        <taxon>Betaproteobacteria</taxon>
        <taxon>Burkholderiales</taxon>
        <taxon>Comamonadaceae</taxon>
        <taxon>Variovorax</taxon>
    </lineage>
</organism>
<dbReference type="InterPro" id="IPR006680">
    <property type="entry name" value="Amidohydro-rel"/>
</dbReference>
<dbReference type="GO" id="GO:0016787">
    <property type="term" value="F:hydrolase activity"/>
    <property type="evidence" value="ECO:0007669"/>
    <property type="project" value="UniProtKB-KW"/>
</dbReference>
<dbReference type="EMBL" id="JAUSRD010000010">
    <property type="protein sequence ID" value="MDP9894852.1"/>
    <property type="molecule type" value="Genomic_DNA"/>
</dbReference>
<dbReference type="AlphaFoldDB" id="A0AAW8D4C3"/>
<evidence type="ECO:0000313" key="3">
    <source>
        <dbReference type="Proteomes" id="UP001242045"/>
    </source>
</evidence>
<name>A0AAW8D4C3_9BURK</name>
<dbReference type="PANTHER" id="PTHR35563">
    <property type="entry name" value="BARREL METAL-DEPENDENT HYDROLASE, PUTATIVE (AFU_ORTHOLOGUE AFUA_1G16240)-RELATED"/>
    <property type="match status" value="1"/>
</dbReference>
<reference evidence="2" key="1">
    <citation type="submission" date="2023-07" db="EMBL/GenBank/DDBJ databases">
        <title>Sorghum-associated microbial communities from plants grown in Nebraska, USA.</title>
        <authorList>
            <person name="Schachtman D."/>
        </authorList>
    </citation>
    <scope>NUCLEOTIDE SEQUENCE</scope>
    <source>
        <strain evidence="2">DS3754</strain>
    </source>
</reference>
<dbReference type="PANTHER" id="PTHR35563:SF2">
    <property type="entry name" value="BARREL METAL-DEPENDENT HYDROLASE, PUTATIVE (AFU_ORTHOLOGUE AFUA_1G16240)-RELATED"/>
    <property type="match status" value="1"/>
</dbReference>
<feature type="domain" description="Amidohydrolase-related" evidence="1">
    <location>
        <begin position="15"/>
        <end position="274"/>
    </location>
</feature>
<dbReference type="Pfam" id="PF04909">
    <property type="entry name" value="Amidohydro_2"/>
    <property type="match status" value="1"/>
</dbReference>
<keyword evidence="2" id="KW-0378">Hydrolase</keyword>
<dbReference type="Proteomes" id="UP001242045">
    <property type="component" value="Unassembled WGS sequence"/>
</dbReference>
<proteinExistence type="predicted"/>
<comment type="caution">
    <text evidence="2">The sequence shown here is derived from an EMBL/GenBank/DDBJ whole genome shotgun (WGS) entry which is preliminary data.</text>
</comment>
<dbReference type="InterPro" id="IPR032466">
    <property type="entry name" value="Metal_Hydrolase"/>
</dbReference>
<dbReference type="InterPro" id="IPR052358">
    <property type="entry name" value="Aro_Compnd_Degr_Hydrolases"/>
</dbReference>
<accession>A0AAW8D4C3</accession>
<dbReference type="RefSeq" id="WP_307685809.1">
    <property type="nucleotide sequence ID" value="NZ_JAUSRD010000010.1"/>
</dbReference>
<protein>
    <submittedName>
        <fullName evidence="2">TIM-barrel fold metal-dependent hydrolase</fullName>
    </submittedName>
</protein>